<proteinExistence type="predicted"/>
<gene>
    <name evidence="1" type="ORF">V6N12_062729</name>
</gene>
<accession>A0ABR2F9Z5</accession>
<evidence type="ECO:0000313" key="1">
    <source>
        <dbReference type="EMBL" id="KAK8575052.1"/>
    </source>
</evidence>
<sequence>MRGLAATRSGTLAAQWLRNKVAPSPSAIAFGAVLLSRMRGLIATRSGALAAQWLRNKVVPSPSAIAFGAVVSA</sequence>
<dbReference type="EMBL" id="JBBPBM010000007">
    <property type="protein sequence ID" value="KAK8575052.1"/>
    <property type="molecule type" value="Genomic_DNA"/>
</dbReference>
<comment type="caution">
    <text evidence="1">The sequence shown here is derived from an EMBL/GenBank/DDBJ whole genome shotgun (WGS) entry which is preliminary data.</text>
</comment>
<reference evidence="1 2" key="1">
    <citation type="journal article" date="2024" name="G3 (Bethesda)">
        <title>Genome assembly of Hibiscus sabdariffa L. provides insights into metabolisms of medicinal natural products.</title>
        <authorList>
            <person name="Kim T."/>
        </authorList>
    </citation>
    <scope>NUCLEOTIDE SEQUENCE [LARGE SCALE GENOMIC DNA]</scope>
    <source>
        <strain evidence="1">TK-2024</strain>
        <tissue evidence="1">Old leaves</tissue>
    </source>
</reference>
<name>A0ABR2F9Z5_9ROSI</name>
<keyword evidence="2" id="KW-1185">Reference proteome</keyword>
<organism evidence="1 2">
    <name type="scientific">Hibiscus sabdariffa</name>
    <name type="common">roselle</name>
    <dbReference type="NCBI Taxonomy" id="183260"/>
    <lineage>
        <taxon>Eukaryota</taxon>
        <taxon>Viridiplantae</taxon>
        <taxon>Streptophyta</taxon>
        <taxon>Embryophyta</taxon>
        <taxon>Tracheophyta</taxon>
        <taxon>Spermatophyta</taxon>
        <taxon>Magnoliopsida</taxon>
        <taxon>eudicotyledons</taxon>
        <taxon>Gunneridae</taxon>
        <taxon>Pentapetalae</taxon>
        <taxon>rosids</taxon>
        <taxon>malvids</taxon>
        <taxon>Malvales</taxon>
        <taxon>Malvaceae</taxon>
        <taxon>Malvoideae</taxon>
        <taxon>Hibiscus</taxon>
    </lineage>
</organism>
<dbReference type="Proteomes" id="UP001472677">
    <property type="component" value="Unassembled WGS sequence"/>
</dbReference>
<evidence type="ECO:0000313" key="2">
    <source>
        <dbReference type="Proteomes" id="UP001472677"/>
    </source>
</evidence>
<protein>
    <submittedName>
        <fullName evidence="1">Uncharacterized protein</fullName>
    </submittedName>
</protein>